<dbReference type="InterPro" id="IPR036188">
    <property type="entry name" value="FAD/NAD-bd_sf"/>
</dbReference>
<organism evidence="8 9">
    <name type="scientific">Apiospora phragmitis</name>
    <dbReference type="NCBI Taxonomy" id="2905665"/>
    <lineage>
        <taxon>Eukaryota</taxon>
        <taxon>Fungi</taxon>
        <taxon>Dikarya</taxon>
        <taxon>Ascomycota</taxon>
        <taxon>Pezizomycotina</taxon>
        <taxon>Sordariomycetes</taxon>
        <taxon>Xylariomycetidae</taxon>
        <taxon>Amphisphaeriales</taxon>
        <taxon>Apiosporaceae</taxon>
        <taxon>Apiospora</taxon>
    </lineage>
</organism>
<evidence type="ECO:0000256" key="5">
    <source>
        <dbReference type="ARBA" id="ARBA00022827"/>
    </source>
</evidence>
<dbReference type="GeneID" id="92093331"/>
<evidence type="ECO:0000256" key="1">
    <source>
        <dbReference type="ARBA" id="ARBA00001974"/>
    </source>
</evidence>
<keyword evidence="9" id="KW-1185">Reference proteome</keyword>
<evidence type="ECO:0000256" key="3">
    <source>
        <dbReference type="ARBA" id="ARBA00007992"/>
    </source>
</evidence>
<dbReference type="InterPro" id="IPR002938">
    <property type="entry name" value="FAD-bd"/>
</dbReference>
<comment type="cofactor">
    <cofactor evidence="1">
        <name>FAD</name>
        <dbReference type="ChEBI" id="CHEBI:57692"/>
    </cofactor>
</comment>
<accession>A0ABR1UHM0</accession>
<evidence type="ECO:0000256" key="4">
    <source>
        <dbReference type="ARBA" id="ARBA00022630"/>
    </source>
</evidence>
<comment type="pathway">
    <text evidence="2">Secondary metabolite biosynthesis.</text>
</comment>
<feature type="domain" description="FAD-binding" evidence="7">
    <location>
        <begin position="301"/>
        <end position="348"/>
    </location>
</feature>
<name>A0ABR1UHM0_9PEZI</name>
<evidence type="ECO:0000313" key="8">
    <source>
        <dbReference type="EMBL" id="KAK8058411.1"/>
    </source>
</evidence>
<comment type="caution">
    <text evidence="8">The sequence shown here is derived from an EMBL/GenBank/DDBJ whole genome shotgun (WGS) entry which is preliminary data.</text>
</comment>
<dbReference type="EMBL" id="JAQQWL010000009">
    <property type="protein sequence ID" value="KAK8058411.1"/>
    <property type="molecule type" value="Genomic_DNA"/>
</dbReference>
<comment type="similarity">
    <text evidence="3">Belongs to the paxM FAD-dependent monooxygenase family.</text>
</comment>
<proteinExistence type="inferred from homology"/>
<protein>
    <recommendedName>
        <fullName evidence="7">FAD-binding domain-containing protein</fullName>
    </recommendedName>
</protein>
<dbReference type="PANTHER" id="PTHR47356">
    <property type="entry name" value="FAD-DEPENDENT MONOOXYGENASE ASQG-RELATED"/>
    <property type="match status" value="1"/>
</dbReference>
<keyword evidence="6" id="KW-0560">Oxidoreductase</keyword>
<keyword evidence="4" id="KW-0285">Flavoprotein</keyword>
<reference evidence="8 9" key="1">
    <citation type="submission" date="2023-01" db="EMBL/GenBank/DDBJ databases">
        <title>Analysis of 21 Apiospora genomes using comparative genomics revels a genus with tremendous synthesis potential of carbohydrate active enzymes and secondary metabolites.</title>
        <authorList>
            <person name="Sorensen T."/>
        </authorList>
    </citation>
    <scope>NUCLEOTIDE SEQUENCE [LARGE SCALE GENOMIC DNA]</scope>
    <source>
        <strain evidence="8 9">CBS 135458</strain>
    </source>
</reference>
<feature type="domain" description="FAD-binding" evidence="7">
    <location>
        <begin position="16"/>
        <end position="191"/>
    </location>
</feature>
<dbReference type="SUPFAM" id="SSF51905">
    <property type="entry name" value="FAD/NAD(P)-binding domain"/>
    <property type="match status" value="1"/>
</dbReference>
<sequence length="469" mass="50688">MGSIAPPPSSQKPDHYQIAIVGGGIAGLTLGLACAKLGIRYALFEARSNLAPAEGMAIALQDNGLRILDQLGVYEEIARHTVPMQRWTHYDENGGLLCETNAFGYQRHKFGYGMLGIERHKLLEIMAGELRRRRRGNDLIRLSCRVSTFQEDEDKVTVTTADGDVITADLLVGADGVRSSVRTFIDALQAGGHPSKSDEYMTTSFANVHGISYPVDGIAEGDGITVYREGTSLLIYTGKGGMVYWHVFEDLGETVGMSRGPRYYSGEAADAFCRLVAHVPVAPGVLFGDVYARRTAYIRLALETGIAETWHTARTVIIGDAAHKMVPHAALGGNQAMESVALLLNELLGSGSGSSSGRSGALAIIPLPALCERRCARTSKLRSMAEMTCRTQLSPHGEHTSATYRQLPGLTDADWLLKITMSFLGAPALEGVPLTERGRFYDESLASFQERFATQTYSNKAELVGLPTG</sequence>
<dbReference type="RefSeq" id="XP_066713857.1">
    <property type="nucleotide sequence ID" value="XM_066860268.1"/>
</dbReference>
<gene>
    <name evidence="8" type="ORF">PG994_008859</name>
</gene>
<evidence type="ECO:0000256" key="2">
    <source>
        <dbReference type="ARBA" id="ARBA00005179"/>
    </source>
</evidence>
<dbReference type="Pfam" id="PF01494">
    <property type="entry name" value="FAD_binding_3"/>
    <property type="match status" value="2"/>
</dbReference>
<dbReference type="Proteomes" id="UP001480595">
    <property type="component" value="Unassembled WGS sequence"/>
</dbReference>
<dbReference type="Gene3D" id="3.50.50.60">
    <property type="entry name" value="FAD/NAD(P)-binding domain"/>
    <property type="match status" value="1"/>
</dbReference>
<evidence type="ECO:0000256" key="6">
    <source>
        <dbReference type="ARBA" id="ARBA00023002"/>
    </source>
</evidence>
<evidence type="ECO:0000259" key="7">
    <source>
        <dbReference type="Pfam" id="PF01494"/>
    </source>
</evidence>
<keyword evidence="5" id="KW-0274">FAD</keyword>
<dbReference type="PANTHER" id="PTHR47356:SF2">
    <property type="entry name" value="FAD-BINDING DOMAIN-CONTAINING PROTEIN-RELATED"/>
    <property type="match status" value="1"/>
</dbReference>
<dbReference type="InterPro" id="IPR050562">
    <property type="entry name" value="FAD_mOase_fung"/>
</dbReference>
<evidence type="ECO:0000313" key="9">
    <source>
        <dbReference type="Proteomes" id="UP001480595"/>
    </source>
</evidence>
<dbReference type="PRINTS" id="PR00420">
    <property type="entry name" value="RNGMNOXGNASE"/>
</dbReference>